<feature type="transmembrane region" description="Helical" evidence="6">
    <location>
        <begin position="309"/>
        <end position="330"/>
    </location>
</feature>
<evidence type="ECO:0000256" key="6">
    <source>
        <dbReference type="SAM" id="Phobius"/>
    </source>
</evidence>
<dbReference type="GO" id="GO:0005886">
    <property type="term" value="C:plasma membrane"/>
    <property type="evidence" value="ECO:0007669"/>
    <property type="project" value="UniProtKB-SubCell"/>
</dbReference>
<evidence type="ECO:0000256" key="2">
    <source>
        <dbReference type="ARBA" id="ARBA00022475"/>
    </source>
</evidence>
<evidence type="ECO:0000256" key="5">
    <source>
        <dbReference type="ARBA" id="ARBA00023136"/>
    </source>
</evidence>
<reference evidence="7 8" key="1">
    <citation type="submission" date="2019-04" db="EMBL/GenBank/DDBJ databases">
        <title>Flavobacterium sp. nov. isolated from construction timber.</title>
        <authorList>
            <person name="Lin S.-Y."/>
            <person name="Chang C.-T."/>
            <person name="Young C.-C."/>
        </authorList>
    </citation>
    <scope>NUCLEOTIDE SEQUENCE [LARGE SCALE GENOMIC DNA]</scope>
    <source>
        <strain evidence="7 8">CC-CTC003</strain>
    </source>
</reference>
<feature type="transmembrane region" description="Helical" evidence="6">
    <location>
        <begin position="395"/>
        <end position="414"/>
    </location>
</feature>
<accession>A0A4S3ZXC7</accession>
<keyword evidence="4 6" id="KW-1133">Transmembrane helix</keyword>
<dbReference type="InterPro" id="IPR002797">
    <property type="entry name" value="Polysacc_synth"/>
</dbReference>
<gene>
    <name evidence="7" type="ORF">E6C50_09990</name>
</gene>
<dbReference type="InterPro" id="IPR050833">
    <property type="entry name" value="Poly_Biosynth_Transport"/>
</dbReference>
<feature type="transmembrane region" description="Helical" evidence="6">
    <location>
        <begin position="220"/>
        <end position="240"/>
    </location>
</feature>
<feature type="transmembrane region" description="Helical" evidence="6">
    <location>
        <begin position="151"/>
        <end position="175"/>
    </location>
</feature>
<dbReference type="Pfam" id="PF01943">
    <property type="entry name" value="Polysacc_synt"/>
    <property type="match status" value="1"/>
</dbReference>
<feature type="transmembrane region" description="Helical" evidence="6">
    <location>
        <begin position="126"/>
        <end position="144"/>
    </location>
</feature>
<keyword evidence="5 6" id="KW-0472">Membrane</keyword>
<feature type="transmembrane region" description="Helical" evidence="6">
    <location>
        <begin position="342"/>
        <end position="363"/>
    </location>
</feature>
<proteinExistence type="predicted"/>
<dbReference type="PANTHER" id="PTHR30250">
    <property type="entry name" value="PST FAMILY PREDICTED COLANIC ACID TRANSPORTER"/>
    <property type="match status" value="1"/>
</dbReference>
<sequence>MSNRINVKTSNTEQVFWVALGSLSTLGLSIVSAAILSRYLDKAEYGTYKQILYVYTTLLIVFSAGLPRVYAYFLPRYHLNEGKAIVWKISKVLFLAGVLFSVFLFLFSDCIADVLKNEKLAYGLKVFSPMPMLLLPTLGIEGIFSTYKKTLFLAIYNTLSRLLMLIFIVVPVILIKANYVIAIYGWLIASLIIFVMTYFFKGIPFKGVESKAAKLELKEVFAYSIPLVFASFWGIAIKAADEFYISRFFGANVFAEFSNGFIELPLVSMITTSTSVVLMPVFSRVIHENKGVEELVVTWKSVLNKSAMIIYPIVVFFMFFSTEVMVLMYSDVYFESGKYFKINMVLNFFNIIIFFPLMLSLGATKFYSGLHAFIAILAWIGGYLIMIIFNNPISLAIFSVSLSIVKVMIALVYVSKRLNVKVYELFPVFQMLKIILHTCLVMFAVTFCLKMVAIENSLMNLIVAGLLYATLVLMTGRFLKLNYLEFLYPLLNKIKKNG</sequence>
<evidence type="ECO:0000313" key="8">
    <source>
        <dbReference type="Proteomes" id="UP000307507"/>
    </source>
</evidence>
<feature type="transmembrane region" description="Helical" evidence="6">
    <location>
        <begin position="260"/>
        <end position="282"/>
    </location>
</feature>
<evidence type="ECO:0000256" key="3">
    <source>
        <dbReference type="ARBA" id="ARBA00022692"/>
    </source>
</evidence>
<evidence type="ECO:0000256" key="1">
    <source>
        <dbReference type="ARBA" id="ARBA00004651"/>
    </source>
</evidence>
<feature type="transmembrane region" description="Helical" evidence="6">
    <location>
        <begin position="458"/>
        <end position="479"/>
    </location>
</feature>
<dbReference type="EMBL" id="SSNZ01000003">
    <property type="protein sequence ID" value="THF50550.1"/>
    <property type="molecule type" value="Genomic_DNA"/>
</dbReference>
<evidence type="ECO:0000256" key="4">
    <source>
        <dbReference type="ARBA" id="ARBA00022989"/>
    </source>
</evidence>
<keyword evidence="2" id="KW-1003">Cell membrane</keyword>
<protein>
    <recommendedName>
        <fullName evidence="9">Membrane protein involved in the export of O-antigen and teichoic acid</fullName>
    </recommendedName>
</protein>
<feature type="transmembrane region" description="Helical" evidence="6">
    <location>
        <begin position="181"/>
        <end position="200"/>
    </location>
</feature>
<organism evidence="7 8">
    <name type="scientific">Flavobacterium supellecticarium</name>
    <dbReference type="NCBI Taxonomy" id="2565924"/>
    <lineage>
        <taxon>Bacteria</taxon>
        <taxon>Pseudomonadati</taxon>
        <taxon>Bacteroidota</taxon>
        <taxon>Flavobacteriia</taxon>
        <taxon>Flavobacteriales</taxon>
        <taxon>Flavobacteriaceae</taxon>
        <taxon>Flavobacterium</taxon>
    </lineage>
</organism>
<keyword evidence="3 6" id="KW-0812">Transmembrane</keyword>
<feature type="transmembrane region" description="Helical" evidence="6">
    <location>
        <begin position="52"/>
        <end position="73"/>
    </location>
</feature>
<dbReference type="PANTHER" id="PTHR30250:SF11">
    <property type="entry name" value="O-ANTIGEN TRANSPORTER-RELATED"/>
    <property type="match status" value="1"/>
</dbReference>
<feature type="transmembrane region" description="Helical" evidence="6">
    <location>
        <begin position="15"/>
        <end position="40"/>
    </location>
</feature>
<evidence type="ECO:0008006" key="9">
    <source>
        <dbReference type="Google" id="ProtNLM"/>
    </source>
</evidence>
<feature type="transmembrane region" description="Helical" evidence="6">
    <location>
        <begin position="370"/>
        <end position="389"/>
    </location>
</feature>
<feature type="transmembrane region" description="Helical" evidence="6">
    <location>
        <begin position="85"/>
        <end position="106"/>
    </location>
</feature>
<comment type="subcellular location">
    <subcellularLocation>
        <location evidence="1">Cell membrane</location>
        <topology evidence="1">Multi-pass membrane protein</topology>
    </subcellularLocation>
</comment>
<dbReference type="RefSeq" id="WP_136403091.1">
    <property type="nucleotide sequence ID" value="NZ_SSNZ01000003.1"/>
</dbReference>
<name>A0A4S3ZXC7_9FLAO</name>
<comment type="caution">
    <text evidence="7">The sequence shown here is derived from an EMBL/GenBank/DDBJ whole genome shotgun (WGS) entry which is preliminary data.</text>
</comment>
<dbReference type="Proteomes" id="UP000307507">
    <property type="component" value="Unassembled WGS sequence"/>
</dbReference>
<keyword evidence="8" id="KW-1185">Reference proteome</keyword>
<evidence type="ECO:0000313" key="7">
    <source>
        <dbReference type="EMBL" id="THF50550.1"/>
    </source>
</evidence>
<dbReference type="AlphaFoldDB" id="A0A4S3ZXC7"/>
<dbReference type="OrthoDB" id="1223436at2"/>